<reference evidence="2" key="2">
    <citation type="submission" date="2024-05" db="EMBL/GenBank/DDBJ databases">
        <title>Rhodohalobacter halophilus gen. nov., sp. nov., a moderately halophilic member of the family Balneolaceae.</title>
        <authorList>
            <person name="Xia J."/>
        </authorList>
    </citation>
    <scope>NUCLEOTIDE SEQUENCE</scope>
    <source>
        <strain evidence="2">WB101</strain>
    </source>
</reference>
<dbReference type="EMBL" id="JAKLWS010000014">
    <property type="protein sequence ID" value="MCG2589250.1"/>
    <property type="molecule type" value="Genomic_DNA"/>
</dbReference>
<name>A0ABS9KEI2_9BACT</name>
<dbReference type="Proteomes" id="UP001165366">
    <property type="component" value="Unassembled WGS sequence"/>
</dbReference>
<comment type="caution">
    <text evidence="2">The sequence shown here is derived from an EMBL/GenBank/DDBJ whole genome shotgun (WGS) entry which is preliminary data.</text>
</comment>
<dbReference type="InterPro" id="IPR021516">
    <property type="entry name" value="DUF3179"/>
</dbReference>
<feature type="signal peptide" evidence="1">
    <location>
        <begin position="1"/>
        <end position="29"/>
    </location>
</feature>
<organism evidence="2 3">
    <name type="scientific">Rhodohalobacter sulfatireducens</name>
    <dbReference type="NCBI Taxonomy" id="2911366"/>
    <lineage>
        <taxon>Bacteria</taxon>
        <taxon>Pseudomonadati</taxon>
        <taxon>Balneolota</taxon>
        <taxon>Balneolia</taxon>
        <taxon>Balneolales</taxon>
        <taxon>Balneolaceae</taxon>
        <taxon>Rhodohalobacter</taxon>
    </lineage>
</organism>
<evidence type="ECO:0000313" key="2">
    <source>
        <dbReference type="EMBL" id="MCG2589250.1"/>
    </source>
</evidence>
<dbReference type="Pfam" id="PF11376">
    <property type="entry name" value="DUF3179"/>
    <property type="match status" value="1"/>
</dbReference>
<reference evidence="2" key="1">
    <citation type="submission" date="2022-01" db="EMBL/GenBank/DDBJ databases">
        <authorList>
            <person name="Wang Y."/>
        </authorList>
    </citation>
    <scope>NUCLEOTIDE SEQUENCE</scope>
    <source>
        <strain evidence="2">WB101</strain>
    </source>
</reference>
<feature type="chain" id="PRO_5045207709" evidence="1">
    <location>
        <begin position="30"/>
        <end position="371"/>
    </location>
</feature>
<evidence type="ECO:0000313" key="3">
    <source>
        <dbReference type="Proteomes" id="UP001165366"/>
    </source>
</evidence>
<proteinExistence type="predicted"/>
<gene>
    <name evidence="2" type="ORF">L6773_11790</name>
</gene>
<keyword evidence="3" id="KW-1185">Reference proteome</keyword>
<keyword evidence="1" id="KW-0732">Signal</keyword>
<dbReference type="RefSeq" id="WP_237854614.1">
    <property type="nucleotide sequence ID" value="NZ_JAKLWS010000014.1"/>
</dbReference>
<protein>
    <submittedName>
        <fullName evidence="2">DUF3179 domain-containing protein</fullName>
    </submittedName>
</protein>
<dbReference type="PROSITE" id="PS51257">
    <property type="entry name" value="PROKAR_LIPOPROTEIN"/>
    <property type="match status" value="1"/>
</dbReference>
<sequence>MLTEKTPKTIPFIVLVTSMLLWMSCNTTSNDNVGTSSGGDWLIPVQEVVDGGPGKDGIPSIENPSFQSVNEANFVQDERLVIGVKIDEEVRLYPHQVMDWHEIVNDEINGQHFSLTYCPLTGTGIAYNREINSEVNEFGVSGLLFRNNLIMYDRNTDSNWSQMQLRSVSGNLSGEEGEIIQVVESTWKTWKELYPEAKVLTTDTGFSRNYSGYAYGRGYLENDDQFVFQPRRDDDRLDNKTIVHAVMENQFRGEETVMRIYPIKDLADEVQVIQESFRGKNIVFAGNSSDQIAVSFVNLTDDGNVLDFEPVQDELPIIMEDSESNRWNIFGEAVSGPRTGERLTSTRSYNGYWFAFADFYPNSCIYPNTVC</sequence>
<accession>A0ABS9KEI2</accession>
<evidence type="ECO:0000256" key="1">
    <source>
        <dbReference type="SAM" id="SignalP"/>
    </source>
</evidence>